<organism evidence="7 8">
    <name type="scientific">Clostridium cadaveris</name>
    <dbReference type="NCBI Taxonomy" id="1529"/>
    <lineage>
        <taxon>Bacteria</taxon>
        <taxon>Bacillati</taxon>
        <taxon>Bacillota</taxon>
        <taxon>Clostridia</taxon>
        <taxon>Eubacteriales</taxon>
        <taxon>Clostridiaceae</taxon>
        <taxon>Clostridium</taxon>
    </lineage>
</organism>
<feature type="domain" description="NFACT RNA-binding" evidence="6">
    <location>
        <begin position="442"/>
        <end position="534"/>
    </location>
</feature>
<comment type="similarity">
    <text evidence="5">Belongs to the NEMF family.</text>
</comment>
<evidence type="ECO:0000259" key="6">
    <source>
        <dbReference type="Pfam" id="PF05670"/>
    </source>
</evidence>
<dbReference type="Proteomes" id="UP000182135">
    <property type="component" value="Unassembled WGS sequence"/>
</dbReference>
<keyword evidence="8" id="KW-1185">Reference proteome</keyword>
<gene>
    <name evidence="5" type="primary">rqcH</name>
    <name evidence="7" type="ORF">SAMN04487885_101128</name>
</gene>
<dbReference type="HAMAP" id="MF_00844_B">
    <property type="entry name" value="RqcH_B"/>
    <property type="match status" value="1"/>
</dbReference>
<dbReference type="AlphaFoldDB" id="A0A1I2J9V9"/>
<keyword evidence="1 5" id="KW-0820">tRNA-binding</keyword>
<protein>
    <recommendedName>
        <fullName evidence="5">Rqc2 homolog RqcH</fullName>
        <shortName evidence="5">RqcH</shortName>
    </recommendedName>
</protein>
<dbReference type="OrthoDB" id="9766163at2"/>
<dbReference type="GO" id="GO:0000049">
    <property type="term" value="F:tRNA binding"/>
    <property type="evidence" value="ECO:0007669"/>
    <property type="project" value="UniProtKB-UniRule"/>
</dbReference>
<dbReference type="GO" id="GO:0043023">
    <property type="term" value="F:ribosomal large subunit binding"/>
    <property type="evidence" value="ECO:0007669"/>
    <property type="project" value="UniProtKB-UniRule"/>
</dbReference>
<dbReference type="EMBL" id="FOOE01000001">
    <property type="protein sequence ID" value="SFF49696.1"/>
    <property type="molecule type" value="Genomic_DNA"/>
</dbReference>
<dbReference type="Pfam" id="PF05833">
    <property type="entry name" value="NFACT_N"/>
    <property type="match status" value="1"/>
</dbReference>
<dbReference type="eggNOG" id="COG1293">
    <property type="taxonomic scope" value="Bacteria"/>
</dbReference>
<keyword evidence="2 5" id="KW-0699">rRNA-binding</keyword>
<dbReference type="GO" id="GO:1990112">
    <property type="term" value="C:RQC complex"/>
    <property type="evidence" value="ECO:0007669"/>
    <property type="project" value="TreeGrafter"/>
</dbReference>
<dbReference type="InterPro" id="IPR043682">
    <property type="entry name" value="RqcH_bacterial"/>
</dbReference>
<keyword evidence="4 5" id="KW-0648">Protein biosynthesis</keyword>
<comment type="subunit">
    <text evidence="5">Associates with stalled 50S ribosomal subunits. Binds to RqcP.</text>
</comment>
<dbReference type="RefSeq" id="WP_027638339.1">
    <property type="nucleotide sequence ID" value="NZ_FOOE01000001.1"/>
</dbReference>
<dbReference type="GO" id="GO:0072344">
    <property type="term" value="P:rescue of stalled ribosome"/>
    <property type="evidence" value="ECO:0007669"/>
    <property type="project" value="UniProtKB-UniRule"/>
</dbReference>
<dbReference type="Gene3D" id="2.30.310.10">
    <property type="entry name" value="ibrinogen binding protein from staphylococcus aureus domain"/>
    <property type="match status" value="1"/>
</dbReference>
<dbReference type="PANTHER" id="PTHR15239">
    <property type="entry name" value="NUCLEAR EXPORT MEDIATOR FACTOR NEMF"/>
    <property type="match status" value="1"/>
</dbReference>
<evidence type="ECO:0000256" key="1">
    <source>
        <dbReference type="ARBA" id="ARBA00022555"/>
    </source>
</evidence>
<evidence type="ECO:0000256" key="3">
    <source>
        <dbReference type="ARBA" id="ARBA00022884"/>
    </source>
</evidence>
<dbReference type="PANTHER" id="PTHR15239:SF6">
    <property type="entry name" value="RIBOSOME QUALITY CONTROL COMPLEX SUBUNIT NEMF"/>
    <property type="match status" value="1"/>
</dbReference>
<proteinExistence type="inferred from homology"/>
<accession>A0A1I2J9V9</accession>
<reference evidence="7 8" key="1">
    <citation type="submission" date="2016-10" db="EMBL/GenBank/DDBJ databases">
        <authorList>
            <person name="de Groot N.N."/>
        </authorList>
    </citation>
    <scope>NUCLEOTIDE SEQUENCE [LARGE SCALE GENOMIC DNA]</scope>
    <source>
        <strain evidence="7 8">NLAE-zl-G419</strain>
    </source>
</reference>
<keyword evidence="3 5" id="KW-0694">RNA-binding</keyword>
<evidence type="ECO:0000313" key="8">
    <source>
        <dbReference type="Proteomes" id="UP000182135"/>
    </source>
</evidence>
<dbReference type="InterPro" id="IPR008532">
    <property type="entry name" value="NFACT_RNA-bd"/>
</dbReference>
<evidence type="ECO:0000313" key="7">
    <source>
        <dbReference type="EMBL" id="SFF49696.1"/>
    </source>
</evidence>
<dbReference type="Pfam" id="PF05670">
    <property type="entry name" value="NFACT-R_1"/>
    <property type="match status" value="1"/>
</dbReference>
<sequence length="561" mass="64270">MAYDGIFLYSVIEELKETIVNSKIDKINQPEKDEIILTFRGNRKLLLTASSSYPRIHMTAFSKPNPNKAPSFCMLLRKYLIGARLLEIEQVSTDRIVKLKFESTDELGFNSIYYLICEIMGRHSNISLVRARDNKLMDSIKHITPDINSYRTLLPGLTYVYPPASDKLNPTSFSEAEFKNAVLNLDINENSFAKIFTGVSKSTSSALFYKVKDSNDLFQALNSYFKDIFVNHNFSFAIYEDKGTFKDFHCIPLTSYNEKILFDSPSLLLDEYYSKKDKQDRLHSRTLDLQKLIHTNIDRISKKLVILKDSLDECSTKEDFKIKGELLTANIYSIKQGMKSIDVLNYYSPDGETISIALDENKSPSENAQRYFNKYGKLKKTEAAAIDQIEKANEELDYLNSVLTSINNLENYDEINDIRKELADSGYIRHGKLNKQKVKPSKPMHFLSSAGIDIYVGKNNIQNDYLTLKFADKIDTWMHTKNIPGSHVIIRAKHIDEATLMEGATLAAYYSKAQNSTNVPIDYTEVRNVKKPSHSKPGMVIYYTNKTLYVTPKELNLKRIE</sequence>
<dbReference type="InterPro" id="IPR051608">
    <property type="entry name" value="RQC_Subunit_NEMF"/>
</dbReference>
<dbReference type="STRING" id="1529.SAMN04487885_101128"/>
<comment type="function">
    <text evidence="5">Key component of the ribosome quality control system (RQC), a ribosome-associated complex that mediates the extraction of incompletely synthesized nascent chains from stalled ribosomes and their subsequent degradation. RqcH recruits Ala-charged tRNA, and with RqcP directs the elongation of stalled nascent chains on 50S ribosomal subunits, leading to non-templated C-terminal alanine extensions (Ala tail). The Ala tail promotes nascent chain degradation. May add between 1 and at least 8 Ala residues. Binds to stalled 50S ribosomal subunits.</text>
</comment>
<name>A0A1I2J9V9_9CLOT</name>
<evidence type="ECO:0000256" key="5">
    <source>
        <dbReference type="HAMAP-Rule" id="MF_00844"/>
    </source>
</evidence>
<dbReference type="GO" id="GO:0019843">
    <property type="term" value="F:rRNA binding"/>
    <property type="evidence" value="ECO:0007669"/>
    <property type="project" value="UniProtKB-UniRule"/>
</dbReference>
<dbReference type="FunFam" id="2.30.310.10:FF:000004">
    <property type="entry name" value="Fibronectin-binding protein A"/>
    <property type="match status" value="1"/>
</dbReference>
<evidence type="ECO:0000256" key="2">
    <source>
        <dbReference type="ARBA" id="ARBA00022730"/>
    </source>
</evidence>
<evidence type="ECO:0000256" key="4">
    <source>
        <dbReference type="ARBA" id="ARBA00022917"/>
    </source>
</evidence>